<comment type="caution">
    <text evidence="2">The sequence shown here is derived from an EMBL/GenBank/DDBJ whole genome shotgun (WGS) entry which is preliminary data.</text>
</comment>
<dbReference type="EMBL" id="SGPJ01000115">
    <property type="protein sequence ID" value="THG98518.1"/>
    <property type="molecule type" value="Genomic_DNA"/>
</dbReference>
<dbReference type="Pfam" id="PF12585">
    <property type="entry name" value="DUF3759"/>
    <property type="match status" value="1"/>
</dbReference>
<evidence type="ECO:0008006" key="4">
    <source>
        <dbReference type="Google" id="ProtNLM"/>
    </source>
</evidence>
<feature type="compositionally biased region" description="Polar residues" evidence="1">
    <location>
        <begin position="8"/>
        <end position="27"/>
    </location>
</feature>
<dbReference type="InterPro" id="IPR022234">
    <property type="entry name" value="DUF3759"/>
</dbReference>
<accession>A0A4S4KJF3</accession>
<dbReference type="PANTHER" id="PTHR37450:SF1">
    <property type="entry name" value="CIPC PROTEIN"/>
    <property type="match status" value="1"/>
</dbReference>
<reference evidence="2 3" key="1">
    <citation type="submission" date="2019-02" db="EMBL/GenBank/DDBJ databases">
        <title>Genome sequencing of the rare red list fungi Phlebia centrifuga.</title>
        <authorList>
            <person name="Buettner E."/>
            <person name="Kellner H."/>
        </authorList>
    </citation>
    <scope>NUCLEOTIDE SEQUENCE [LARGE SCALE GENOMIC DNA]</scope>
    <source>
        <strain evidence="2 3">DSM 108282</strain>
    </source>
</reference>
<dbReference type="AlphaFoldDB" id="A0A4S4KJF3"/>
<keyword evidence="3" id="KW-1185">Reference proteome</keyword>
<evidence type="ECO:0000256" key="1">
    <source>
        <dbReference type="SAM" id="MobiDB-lite"/>
    </source>
</evidence>
<dbReference type="Proteomes" id="UP000309038">
    <property type="component" value="Unassembled WGS sequence"/>
</dbReference>
<evidence type="ECO:0000313" key="3">
    <source>
        <dbReference type="Proteomes" id="UP000309038"/>
    </source>
</evidence>
<sequence length="110" mass="12157">MPSWFGGDSSQAQNYEQLQSGNVSHQADTAHELIAGAASYEAAKAYEKHCSENGKPTSHAEAKELLAGFAGAFIDREVESRGLDFVDKEKTKYEARKQLHETYDNNDGQF</sequence>
<name>A0A4S4KJF3_9APHY</name>
<proteinExistence type="predicted"/>
<evidence type="ECO:0000313" key="2">
    <source>
        <dbReference type="EMBL" id="THG98518.1"/>
    </source>
</evidence>
<protein>
    <recommendedName>
        <fullName evidence="4">CipC protein</fullName>
    </recommendedName>
</protein>
<organism evidence="2 3">
    <name type="scientific">Hermanssonia centrifuga</name>
    <dbReference type="NCBI Taxonomy" id="98765"/>
    <lineage>
        <taxon>Eukaryota</taxon>
        <taxon>Fungi</taxon>
        <taxon>Dikarya</taxon>
        <taxon>Basidiomycota</taxon>
        <taxon>Agaricomycotina</taxon>
        <taxon>Agaricomycetes</taxon>
        <taxon>Polyporales</taxon>
        <taxon>Meruliaceae</taxon>
        <taxon>Hermanssonia</taxon>
    </lineage>
</organism>
<gene>
    <name evidence="2" type="ORF">EW026_g3679</name>
</gene>
<dbReference type="PANTHER" id="PTHR37450">
    <property type="entry name" value="CIPC PROTEIN"/>
    <property type="match status" value="1"/>
</dbReference>
<feature type="region of interest" description="Disordered" evidence="1">
    <location>
        <begin position="1"/>
        <end position="29"/>
    </location>
</feature>